<proteinExistence type="predicted"/>
<reference evidence="2" key="1">
    <citation type="submission" date="2023-08" db="EMBL/GenBank/DDBJ databases">
        <authorList>
            <person name="Audoor S."/>
            <person name="Bilcke G."/>
        </authorList>
    </citation>
    <scope>NUCLEOTIDE SEQUENCE</scope>
</reference>
<dbReference type="AlphaFoldDB" id="A0AAD2CSW4"/>
<evidence type="ECO:0000313" key="2">
    <source>
        <dbReference type="EMBL" id="CAJ1940274.1"/>
    </source>
</evidence>
<comment type="caution">
    <text evidence="2">The sequence shown here is derived from an EMBL/GenBank/DDBJ whole genome shotgun (WGS) entry which is preliminary data.</text>
</comment>
<name>A0AAD2CSW4_9STRA</name>
<sequence>MELRGPTSKDIKSKVEVLKMELDTIQLELRIKRLDHRYSRLLRKEFPSWEEMTQLLAELRKLTSMKGLDRSGLVLAVQLMKTEAPVEVDDSDETDEEIAELRDRLETLDWEYENLLNQPQHDVNEMESLLQELKILKETKGIEKVPNYQGYFDSIKAKVLRIYM</sequence>
<dbReference type="EMBL" id="CAKOGP040000890">
    <property type="protein sequence ID" value="CAJ1940274.1"/>
    <property type="molecule type" value="Genomic_DNA"/>
</dbReference>
<feature type="coiled-coil region" evidence="1">
    <location>
        <begin position="91"/>
        <end position="118"/>
    </location>
</feature>
<dbReference type="Proteomes" id="UP001295423">
    <property type="component" value="Unassembled WGS sequence"/>
</dbReference>
<organism evidence="2 3">
    <name type="scientific">Cylindrotheca closterium</name>
    <dbReference type="NCBI Taxonomy" id="2856"/>
    <lineage>
        <taxon>Eukaryota</taxon>
        <taxon>Sar</taxon>
        <taxon>Stramenopiles</taxon>
        <taxon>Ochrophyta</taxon>
        <taxon>Bacillariophyta</taxon>
        <taxon>Bacillariophyceae</taxon>
        <taxon>Bacillariophycidae</taxon>
        <taxon>Bacillariales</taxon>
        <taxon>Bacillariaceae</taxon>
        <taxon>Cylindrotheca</taxon>
    </lineage>
</organism>
<accession>A0AAD2CSW4</accession>
<evidence type="ECO:0000313" key="3">
    <source>
        <dbReference type="Proteomes" id="UP001295423"/>
    </source>
</evidence>
<gene>
    <name evidence="2" type="ORF">CYCCA115_LOCUS6960</name>
</gene>
<keyword evidence="1" id="KW-0175">Coiled coil</keyword>
<protein>
    <submittedName>
        <fullName evidence="2">Uncharacterized protein</fullName>
    </submittedName>
</protein>
<keyword evidence="3" id="KW-1185">Reference proteome</keyword>
<evidence type="ECO:0000256" key="1">
    <source>
        <dbReference type="SAM" id="Coils"/>
    </source>
</evidence>